<dbReference type="Gene3D" id="1.10.287.130">
    <property type="match status" value="1"/>
</dbReference>
<evidence type="ECO:0000256" key="1">
    <source>
        <dbReference type="ARBA" id="ARBA00000085"/>
    </source>
</evidence>
<evidence type="ECO:0000259" key="6">
    <source>
        <dbReference type="PROSITE" id="PS50109"/>
    </source>
</evidence>
<dbReference type="PRINTS" id="PR00344">
    <property type="entry name" value="BCTRLSENSOR"/>
</dbReference>
<evidence type="ECO:0000259" key="7">
    <source>
        <dbReference type="PROSITE" id="PS50110"/>
    </source>
</evidence>
<dbReference type="InterPro" id="IPR003594">
    <property type="entry name" value="HATPase_dom"/>
</dbReference>
<dbReference type="InterPro" id="IPR001789">
    <property type="entry name" value="Sig_transdc_resp-reg_receiver"/>
</dbReference>
<dbReference type="PROSITE" id="PS50110">
    <property type="entry name" value="RESPONSE_REGULATORY"/>
    <property type="match status" value="1"/>
</dbReference>
<dbReference type="PANTHER" id="PTHR43065:SF42">
    <property type="entry name" value="TWO-COMPONENT SENSOR PPRA"/>
    <property type="match status" value="1"/>
</dbReference>
<name>A0ABT7K942_9HYPH</name>
<evidence type="ECO:0000256" key="3">
    <source>
        <dbReference type="ARBA" id="ARBA00022553"/>
    </source>
</evidence>
<dbReference type="Pfam" id="PF02518">
    <property type="entry name" value="HATPase_c"/>
    <property type="match status" value="1"/>
</dbReference>
<keyword evidence="9" id="KW-1185">Reference proteome</keyword>
<dbReference type="InterPro" id="IPR004358">
    <property type="entry name" value="Sig_transdc_His_kin-like_C"/>
</dbReference>
<dbReference type="CDD" id="cd00082">
    <property type="entry name" value="HisKA"/>
    <property type="match status" value="1"/>
</dbReference>
<keyword evidence="5" id="KW-1133">Transmembrane helix</keyword>
<dbReference type="SUPFAM" id="SSF55874">
    <property type="entry name" value="ATPase domain of HSP90 chaperone/DNA topoisomerase II/histidine kinase"/>
    <property type="match status" value="1"/>
</dbReference>
<accession>A0ABT7K942</accession>
<comment type="catalytic activity">
    <reaction evidence="1">
        <text>ATP + protein L-histidine = ADP + protein N-phospho-L-histidine.</text>
        <dbReference type="EC" id="2.7.13.3"/>
    </reaction>
</comment>
<comment type="caution">
    <text evidence="8">The sequence shown here is derived from an EMBL/GenBank/DDBJ whole genome shotgun (WGS) entry which is preliminary data.</text>
</comment>
<dbReference type="Pfam" id="PF00512">
    <property type="entry name" value="HisKA"/>
    <property type="match status" value="1"/>
</dbReference>
<dbReference type="PANTHER" id="PTHR43065">
    <property type="entry name" value="SENSOR HISTIDINE KINASE"/>
    <property type="match status" value="1"/>
</dbReference>
<keyword evidence="3 4" id="KW-0597">Phosphoprotein</keyword>
<dbReference type="SMART" id="SM00388">
    <property type="entry name" value="HisKA"/>
    <property type="match status" value="1"/>
</dbReference>
<dbReference type="PROSITE" id="PS50109">
    <property type="entry name" value="HIS_KIN"/>
    <property type="match status" value="1"/>
</dbReference>
<feature type="modified residue" description="4-aspartylphosphate" evidence="4">
    <location>
        <position position="772"/>
    </location>
</feature>
<dbReference type="Gene3D" id="3.30.565.10">
    <property type="entry name" value="Histidine kinase-like ATPase, C-terminal domain"/>
    <property type="match status" value="1"/>
</dbReference>
<sequence>MDTSSVRPVKRATIELWRISIVVAGAVCFALLAIGRVPPRDTHEAILTSLRAIDINHASLQRDVLRARAALLKNYDPLVDSVVNLHTAVSDLGHLFPESGVENLSSLELELRKLTDSINGDELLVERFKTDNAILQNSISLANQMLSELHMSTNPSVVRVLGTSSDLGNLMMRFAANPEDRFADIIRGRLSAMTSLASGIPTVDSFVAHTTMILNTLPSVDNTIELIQSSQTSSEAQLLQEKYLDAYGVISTRSAWSRLLLGSISISLCIYITVLIYRLRTQAHRLKQQLDFENLAAAIKNRCDEDFENIRAAISTSLGTVAQFFDASGHAFAVINTETRELEQIFVDAENNEFHALIERLAHEQCESFTKSQQPWDQFHYHNLQQSEIRAFPEGSLSAGSITATSIDSKTIGLLLLEHREVRTKPTNDEIRLLGNAVVVLAQSLRTHKERLEKDALEARLEHSQRLEAVGTLAGGIAHEFNNALAAILGYGEMALQINHTPARARQYVREILASGERAKHIIEQILTFSRKRERVNRPFDPKEAIDDIIPLVKISIPETVIVTAEIPGKLPAVFGNPIEFQQVIMNLCMNAAQASCESGRIDVTARRVDVKSKLFLSHGELLPGRYLLVEISDKGTGIAQSVLPHIFEPFFTTKSKSGGTGLGLAAVHGYVTGMSGKIDVKSEPDQYTRFSLYFPVSSEAPIPLAHFFDERHTPLGNGEIVVIAQRDSGLRLMYEEKIAALGYEPAGFSDLASLRKWFAKGDIKPDLIVLDLDLWKSPPNLKEAVDEFKPIATLFITDQERDGVDARMSTGIAKLRKPISSNSLATTLHKMIGSRPQTRGHEPLKGNA</sequence>
<dbReference type="NCBIfam" id="NF010411">
    <property type="entry name" value="PRK13837.1"/>
    <property type="match status" value="1"/>
</dbReference>
<dbReference type="Proteomes" id="UP001172645">
    <property type="component" value="Unassembled WGS sequence"/>
</dbReference>
<dbReference type="Pfam" id="PF19443">
    <property type="entry name" value="DAHL"/>
    <property type="match status" value="1"/>
</dbReference>
<evidence type="ECO:0000256" key="4">
    <source>
        <dbReference type="PROSITE-ProRule" id="PRU00169"/>
    </source>
</evidence>
<protein>
    <recommendedName>
        <fullName evidence="2">histidine kinase</fullName>
        <ecNumber evidence="2">2.7.13.3</ecNumber>
    </recommendedName>
</protein>
<dbReference type="InterPro" id="IPR036890">
    <property type="entry name" value="HATPase_C_sf"/>
</dbReference>
<feature type="domain" description="Response regulatory" evidence="7">
    <location>
        <begin position="721"/>
        <end position="833"/>
    </location>
</feature>
<dbReference type="EMBL" id="JARFYM010000055">
    <property type="protein sequence ID" value="MDL2403654.1"/>
    <property type="molecule type" value="Genomic_DNA"/>
</dbReference>
<evidence type="ECO:0000313" key="8">
    <source>
        <dbReference type="EMBL" id="MDL2403654.1"/>
    </source>
</evidence>
<gene>
    <name evidence="8" type="ORF">PY649_32795</name>
</gene>
<feature type="domain" description="Histidine kinase" evidence="6">
    <location>
        <begin position="476"/>
        <end position="699"/>
    </location>
</feature>
<dbReference type="SMART" id="SM00387">
    <property type="entry name" value="HATPase_c"/>
    <property type="match status" value="1"/>
</dbReference>
<dbReference type="SUPFAM" id="SSF47384">
    <property type="entry name" value="Homodimeric domain of signal transducing histidine kinase"/>
    <property type="match status" value="1"/>
</dbReference>
<evidence type="ECO:0000256" key="5">
    <source>
        <dbReference type="SAM" id="Phobius"/>
    </source>
</evidence>
<keyword evidence="5" id="KW-0812">Transmembrane</keyword>
<dbReference type="EC" id="2.7.13.3" evidence="2"/>
<keyword evidence="5" id="KW-0472">Membrane</keyword>
<dbReference type="InterPro" id="IPR036097">
    <property type="entry name" value="HisK_dim/P_sf"/>
</dbReference>
<dbReference type="RefSeq" id="WP_285873122.1">
    <property type="nucleotide sequence ID" value="NZ_JARFYM010000055.1"/>
</dbReference>
<feature type="transmembrane region" description="Helical" evidence="5">
    <location>
        <begin position="16"/>
        <end position="34"/>
    </location>
</feature>
<organism evidence="8 9">
    <name type="scientific">Rhizobium mayense</name>
    <dbReference type="NCBI Taxonomy" id="1312184"/>
    <lineage>
        <taxon>Bacteria</taxon>
        <taxon>Pseudomonadati</taxon>
        <taxon>Pseudomonadota</taxon>
        <taxon>Alphaproteobacteria</taxon>
        <taxon>Hyphomicrobiales</taxon>
        <taxon>Rhizobiaceae</taxon>
        <taxon>Rhizobium/Agrobacterium group</taxon>
        <taxon>Rhizobium</taxon>
    </lineage>
</organism>
<reference evidence="8" key="1">
    <citation type="submission" date="2023-06" db="EMBL/GenBank/DDBJ databases">
        <title>Phylogenetic Diversity of Rhizobium strains.</title>
        <authorList>
            <person name="Moura F.T."/>
            <person name="Helene L.C.F."/>
            <person name="Hungria M."/>
        </authorList>
    </citation>
    <scope>NUCLEOTIDE SEQUENCE</scope>
    <source>
        <strain evidence="8">CCGE526</strain>
    </source>
</reference>
<proteinExistence type="predicted"/>
<feature type="transmembrane region" description="Helical" evidence="5">
    <location>
        <begin position="259"/>
        <end position="279"/>
    </location>
</feature>
<evidence type="ECO:0000313" key="9">
    <source>
        <dbReference type="Proteomes" id="UP001172645"/>
    </source>
</evidence>
<evidence type="ECO:0000256" key="2">
    <source>
        <dbReference type="ARBA" id="ARBA00012438"/>
    </source>
</evidence>
<dbReference type="InterPro" id="IPR005467">
    <property type="entry name" value="His_kinase_dom"/>
</dbReference>
<dbReference type="Gene3D" id="3.40.50.2300">
    <property type="match status" value="1"/>
</dbReference>
<dbReference type="InterPro" id="IPR003661">
    <property type="entry name" value="HisK_dim/P_dom"/>
</dbReference>
<dbReference type="InterPro" id="IPR045812">
    <property type="entry name" value="DAHL"/>
</dbReference>